<evidence type="ECO:0000256" key="3">
    <source>
        <dbReference type="ARBA" id="ARBA00022989"/>
    </source>
</evidence>
<dbReference type="GO" id="GO:0008273">
    <property type="term" value="F:calcium, potassium:sodium antiporter activity"/>
    <property type="evidence" value="ECO:0007669"/>
    <property type="project" value="TreeGrafter"/>
</dbReference>
<dbReference type="GO" id="GO:0006874">
    <property type="term" value="P:intracellular calcium ion homeostasis"/>
    <property type="evidence" value="ECO:0007669"/>
    <property type="project" value="TreeGrafter"/>
</dbReference>
<dbReference type="AlphaFoldDB" id="A0A1B9Y306"/>
<dbReference type="NCBIfam" id="TIGR00367">
    <property type="entry name" value="calcium/sodium antiporter"/>
    <property type="match status" value="1"/>
</dbReference>
<evidence type="ECO:0000313" key="7">
    <source>
        <dbReference type="EMBL" id="OCK44180.1"/>
    </source>
</evidence>
<dbReference type="Gene3D" id="1.20.1420.30">
    <property type="entry name" value="NCX, central ion-binding region"/>
    <property type="match status" value="2"/>
</dbReference>
<evidence type="ECO:0000256" key="5">
    <source>
        <dbReference type="SAM" id="Phobius"/>
    </source>
</evidence>
<feature type="domain" description="Sodium/calcium exchanger membrane region" evidence="6">
    <location>
        <begin position="3"/>
        <end position="143"/>
    </location>
</feature>
<evidence type="ECO:0000259" key="6">
    <source>
        <dbReference type="Pfam" id="PF01699"/>
    </source>
</evidence>
<comment type="subcellular location">
    <subcellularLocation>
        <location evidence="1">Membrane</location>
        <topology evidence="1">Multi-pass membrane protein</topology>
    </subcellularLocation>
</comment>
<keyword evidence="2 5" id="KW-0812">Transmembrane</keyword>
<name>A0A1B9Y306_9FLAO</name>
<feature type="transmembrane region" description="Helical" evidence="5">
    <location>
        <begin position="125"/>
        <end position="143"/>
    </location>
</feature>
<dbReference type="GO" id="GO:0005886">
    <property type="term" value="C:plasma membrane"/>
    <property type="evidence" value="ECO:0007669"/>
    <property type="project" value="TreeGrafter"/>
</dbReference>
<evidence type="ECO:0000256" key="2">
    <source>
        <dbReference type="ARBA" id="ARBA00022692"/>
    </source>
</evidence>
<dbReference type="OrthoDB" id="9794225at2"/>
<evidence type="ECO:0000313" key="8">
    <source>
        <dbReference type="Proteomes" id="UP000093186"/>
    </source>
</evidence>
<organism evidence="7 8">
    <name type="scientific">Tenacibaculum soleae</name>
    <dbReference type="NCBI Taxonomy" id="447689"/>
    <lineage>
        <taxon>Bacteria</taxon>
        <taxon>Pseudomonadati</taxon>
        <taxon>Bacteroidota</taxon>
        <taxon>Flavobacteriia</taxon>
        <taxon>Flavobacteriales</taxon>
        <taxon>Flavobacteriaceae</taxon>
        <taxon>Tenacibaculum</taxon>
    </lineage>
</organism>
<reference evidence="7 8" key="1">
    <citation type="submission" date="2016-06" db="EMBL/GenBank/DDBJ databases">
        <title>Draft Genome Sequence of Tenacibaculum soleae UCD-KL19.</title>
        <authorList>
            <person name="Eisen J.A."/>
            <person name="Coil D.A."/>
            <person name="Lujan K.M."/>
        </authorList>
    </citation>
    <scope>NUCLEOTIDE SEQUENCE [LARGE SCALE GENOMIC DNA]</scope>
    <source>
        <strain evidence="7 8">UCD-KL19</strain>
    </source>
</reference>
<dbReference type="InterPro" id="IPR044880">
    <property type="entry name" value="NCX_ion-bd_dom_sf"/>
</dbReference>
<accession>A0A1B9Y306</accession>
<evidence type="ECO:0000256" key="4">
    <source>
        <dbReference type="ARBA" id="ARBA00023136"/>
    </source>
</evidence>
<feature type="transmembrane region" description="Helical" evidence="5">
    <location>
        <begin position="67"/>
        <end position="89"/>
    </location>
</feature>
<dbReference type="InterPro" id="IPR004837">
    <property type="entry name" value="NaCa_Exmemb"/>
</dbReference>
<feature type="domain" description="Sodium/calcium exchanger membrane region" evidence="6">
    <location>
        <begin position="167"/>
        <end position="312"/>
    </location>
</feature>
<feature type="transmembrane region" description="Helical" evidence="5">
    <location>
        <begin position="294"/>
        <end position="312"/>
    </location>
</feature>
<keyword evidence="4 5" id="KW-0472">Membrane</keyword>
<sequence>MNIIYIVVGLLLLVLGGNWLLKAAVGLSLKLNIPKIVIGMTVVSFATSAPELIVSIKSALNNATGLAVGNVIGSNIANIGLVLGITVILSTIEVEKSFYKTDWPVMMIASLLLYFFIAFDNTIQQYEGGIMFTLLVVFLIYLLRFQKQAVVDEMPEDDEELPLYKIAMFFVIGGFGLWAGSELLINGSVNLAKKMGVSDAIIGVTVVSVGTSVPELAASIIAVMKKEKAISLGNLIGSNVFNILAVLGVTAIITPVKLNADALSLVTNDIYWMLAISFAVLPLVFFPKKLRLNWKDGIILLTSYFVFVFLTLK</sequence>
<feature type="transmembrane region" description="Helical" evidence="5">
    <location>
        <begin position="101"/>
        <end position="119"/>
    </location>
</feature>
<dbReference type="Proteomes" id="UP000093186">
    <property type="component" value="Unassembled WGS sequence"/>
</dbReference>
<dbReference type="PANTHER" id="PTHR10846">
    <property type="entry name" value="SODIUM/POTASSIUM/CALCIUM EXCHANGER"/>
    <property type="match status" value="1"/>
</dbReference>
<gene>
    <name evidence="7" type="ORF">BA195_05710</name>
</gene>
<evidence type="ECO:0000256" key="1">
    <source>
        <dbReference type="ARBA" id="ARBA00004141"/>
    </source>
</evidence>
<keyword evidence="8" id="KW-1185">Reference proteome</keyword>
<dbReference type="PANTHER" id="PTHR10846:SF8">
    <property type="entry name" value="INNER MEMBRANE PROTEIN YRBG"/>
    <property type="match status" value="1"/>
</dbReference>
<dbReference type="RefSeq" id="WP_068703304.1">
    <property type="nucleotide sequence ID" value="NZ_MAKX01000001.1"/>
</dbReference>
<feature type="transmembrane region" description="Helical" evidence="5">
    <location>
        <begin position="270"/>
        <end position="287"/>
    </location>
</feature>
<dbReference type="EMBL" id="MAKX01000001">
    <property type="protein sequence ID" value="OCK44180.1"/>
    <property type="molecule type" value="Genomic_DNA"/>
</dbReference>
<comment type="caution">
    <text evidence="7">The sequence shown here is derived from an EMBL/GenBank/DDBJ whole genome shotgun (WGS) entry which is preliminary data.</text>
</comment>
<feature type="transmembrane region" description="Helical" evidence="5">
    <location>
        <begin position="235"/>
        <end position="258"/>
    </location>
</feature>
<feature type="transmembrane region" description="Helical" evidence="5">
    <location>
        <begin position="163"/>
        <end position="180"/>
    </location>
</feature>
<proteinExistence type="predicted"/>
<dbReference type="InterPro" id="IPR004481">
    <property type="entry name" value="K/Na/Ca-exchanger"/>
</dbReference>
<protein>
    <recommendedName>
        <fullName evidence="6">Sodium/calcium exchanger membrane region domain-containing protein</fullName>
    </recommendedName>
</protein>
<keyword evidence="3 5" id="KW-1133">Transmembrane helix</keyword>
<dbReference type="GO" id="GO:0005262">
    <property type="term" value="F:calcium channel activity"/>
    <property type="evidence" value="ECO:0007669"/>
    <property type="project" value="TreeGrafter"/>
</dbReference>
<dbReference type="Pfam" id="PF01699">
    <property type="entry name" value="Na_Ca_ex"/>
    <property type="match status" value="2"/>
</dbReference>